<dbReference type="EMBL" id="NART01000007">
    <property type="protein sequence ID" value="OTQ11294.1"/>
    <property type="molecule type" value="Genomic_DNA"/>
</dbReference>
<gene>
    <name evidence="2" type="ORF">B6C91_02875</name>
    <name evidence="1" type="ORF">B6D08_00060</name>
</gene>
<sequence>MKRELISQFLNDPFFATKVNFADLGAITCIIQPASNDDLQILPEGDRFNPTVRVFSKTELTNGMLFHHHGMRYKIISNSIWGDYGYYDCLATRYDGSQAHDSGGFDVT</sequence>
<dbReference type="AlphaFoldDB" id="A0A242NLT5"/>
<keyword evidence="3" id="KW-1185">Reference proteome</keyword>
<organism evidence="1 4">
    <name type="scientific">Gilliamella apicola</name>
    <dbReference type="NCBI Taxonomy" id="1196095"/>
    <lineage>
        <taxon>Bacteria</taxon>
        <taxon>Pseudomonadati</taxon>
        <taxon>Pseudomonadota</taxon>
        <taxon>Gammaproteobacteria</taxon>
        <taxon>Orbales</taxon>
        <taxon>Orbaceae</taxon>
        <taxon>Gilliamella</taxon>
    </lineage>
</organism>
<evidence type="ECO:0000313" key="2">
    <source>
        <dbReference type="EMBL" id="OTQ11294.1"/>
    </source>
</evidence>
<proteinExistence type="predicted"/>
<dbReference type="Proteomes" id="UP000194800">
    <property type="component" value="Unassembled WGS sequence"/>
</dbReference>
<dbReference type="OrthoDB" id="6463513at2"/>
<evidence type="ECO:0000313" key="4">
    <source>
        <dbReference type="Proteomes" id="UP000194977"/>
    </source>
</evidence>
<reference evidence="3 4" key="1">
    <citation type="submission" date="2017-03" db="EMBL/GenBank/DDBJ databases">
        <title>Comparative genomics of honeybee gut symbionts reveal geographically distinct and subgroup specific antibiotic resistance.</title>
        <authorList>
            <person name="Ludvigsen J."/>
            <person name="Porcellato D."/>
            <person name="Labee-Lund T.M."/>
            <person name="Amdam G.V."/>
            <person name="Rudi K."/>
        </authorList>
    </citation>
    <scope>NUCLEOTIDE SEQUENCE [LARGE SCALE GENOMIC DNA]</scope>
    <source>
        <strain evidence="1 4">A-7-12</strain>
        <strain evidence="2 3">A-9-12</strain>
    </source>
</reference>
<evidence type="ECO:0000313" key="1">
    <source>
        <dbReference type="EMBL" id="OTQ01630.1"/>
    </source>
</evidence>
<comment type="caution">
    <text evidence="1">The sequence shown here is derived from an EMBL/GenBank/DDBJ whole genome shotgun (WGS) entry which is preliminary data.</text>
</comment>
<name>A0A242NLT5_9GAMM</name>
<protein>
    <submittedName>
        <fullName evidence="1">Uncharacterized protein</fullName>
    </submittedName>
</protein>
<dbReference type="EMBL" id="NARP01000001">
    <property type="protein sequence ID" value="OTQ01630.1"/>
    <property type="molecule type" value="Genomic_DNA"/>
</dbReference>
<accession>A0A242NLT5</accession>
<dbReference type="RefSeq" id="WP_086300410.1">
    <property type="nucleotide sequence ID" value="NZ_MZNE01000041.1"/>
</dbReference>
<evidence type="ECO:0000313" key="3">
    <source>
        <dbReference type="Proteomes" id="UP000194800"/>
    </source>
</evidence>
<dbReference type="Proteomes" id="UP000194977">
    <property type="component" value="Unassembled WGS sequence"/>
</dbReference>